<evidence type="ECO:0000256" key="2">
    <source>
        <dbReference type="ARBA" id="ARBA00022862"/>
    </source>
</evidence>
<sequence>MRKGVTGNAAQAVADGKPKAVSLKVYCGKYVLVFFYPLDFTFVAEAFSQIGCEVLGCSTDSKFLHLPWINTPREKGGLGEMQNPLIADYNKEIARAYNVVIEEIENASRPGIHTPS</sequence>
<protein>
    <recommendedName>
        <fullName evidence="5">Alkyl hydroperoxide reductase subunit C/ Thiol specific antioxidant domain-containing protein</fullName>
    </recommendedName>
</protein>
<evidence type="ECO:0000256" key="4">
    <source>
        <dbReference type="ARBA" id="ARBA00023284"/>
    </source>
</evidence>
<dbReference type="InterPro" id="IPR036249">
    <property type="entry name" value="Thioredoxin-like_sf"/>
</dbReference>
<dbReference type="PANTHER" id="PTHR10681">
    <property type="entry name" value="THIOREDOXIN PEROXIDASE"/>
    <property type="match status" value="1"/>
</dbReference>
<accession>A0AAD5LT00</accession>
<dbReference type="GO" id="GO:0045454">
    <property type="term" value="P:cell redox homeostasis"/>
    <property type="evidence" value="ECO:0007669"/>
    <property type="project" value="TreeGrafter"/>
</dbReference>
<evidence type="ECO:0000313" key="6">
    <source>
        <dbReference type="EMBL" id="KAJ0391510.1"/>
    </source>
</evidence>
<evidence type="ECO:0000259" key="5">
    <source>
        <dbReference type="Pfam" id="PF00578"/>
    </source>
</evidence>
<dbReference type="GO" id="GO:0008379">
    <property type="term" value="F:thioredoxin peroxidase activity"/>
    <property type="evidence" value="ECO:0007669"/>
    <property type="project" value="TreeGrafter"/>
</dbReference>
<evidence type="ECO:0000256" key="1">
    <source>
        <dbReference type="ARBA" id="ARBA00022559"/>
    </source>
</evidence>
<keyword evidence="7" id="KW-1185">Reference proteome</keyword>
<dbReference type="InterPro" id="IPR050217">
    <property type="entry name" value="Peroxiredoxin"/>
</dbReference>
<dbReference type="GO" id="GO:0005829">
    <property type="term" value="C:cytosol"/>
    <property type="evidence" value="ECO:0007669"/>
    <property type="project" value="TreeGrafter"/>
</dbReference>
<dbReference type="PANTHER" id="PTHR10681:SF171">
    <property type="entry name" value="PEROXIREDOXIN 4"/>
    <property type="match status" value="1"/>
</dbReference>
<dbReference type="EMBL" id="JAKCXM010001000">
    <property type="protein sequence ID" value="KAJ0391510.1"/>
    <property type="molecule type" value="Genomic_DNA"/>
</dbReference>
<dbReference type="Gene3D" id="3.40.30.10">
    <property type="entry name" value="Glutaredoxin"/>
    <property type="match status" value="1"/>
</dbReference>
<evidence type="ECO:0000313" key="7">
    <source>
        <dbReference type="Proteomes" id="UP001209570"/>
    </source>
</evidence>
<keyword evidence="2" id="KW-0049">Antioxidant</keyword>
<dbReference type="AlphaFoldDB" id="A0AAD5LT00"/>
<dbReference type="GO" id="GO:0042744">
    <property type="term" value="P:hydrogen peroxide catabolic process"/>
    <property type="evidence" value="ECO:0007669"/>
    <property type="project" value="TreeGrafter"/>
</dbReference>
<comment type="caution">
    <text evidence="6">The sequence shown here is derived from an EMBL/GenBank/DDBJ whole genome shotgun (WGS) entry which is preliminary data.</text>
</comment>
<dbReference type="InterPro" id="IPR000866">
    <property type="entry name" value="AhpC/TSA"/>
</dbReference>
<feature type="domain" description="Alkyl hydroperoxide reductase subunit C/ Thiol specific antioxidant" evidence="5">
    <location>
        <begin position="14"/>
        <end position="107"/>
    </location>
</feature>
<dbReference type="Proteomes" id="UP001209570">
    <property type="component" value="Unassembled WGS sequence"/>
</dbReference>
<name>A0AAD5LT00_PYTIN</name>
<dbReference type="SUPFAM" id="SSF52833">
    <property type="entry name" value="Thioredoxin-like"/>
    <property type="match status" value="1"/>
</dbReference>
<dbReference type="GO" id="GO:0006979">
    <property type="term" value="P:response to oxidative stress"/>
    <property type="evidence" value="ECO:0007669"/>
    <property type="project" value="TreeGrafter"/>
</dbReference>
<proteinExistence type="predicted"/>
<gene>
    <name evidence="6" type="ORF">P43SY_011516</name>
</gene>
<organism evidence="6 7">
    <name type="scientific">Pythium insidiosum</name>
    <name type="common">Pythiosis disease agent</name>
    <dbReference type="NCBI Taxonomy" id="114742"/>
    <lineage>
        <taxon>Eukaryota</taxon>
        <taxon>Sar</taxon>
        <taxon>Stramenopiles</taxon>
        <taxon>Oomycota</taxon>
        <taxon>Peronosporomycetes</taxon>
        <taxon>Pythiales</taxon>
        <taxon>Pythiaceae</taxon>
        <taxon>Pythium</taxon>
    </lineage>
</organism>
<dbReference type="Pfam" id="PF00578">
    <property type="entry name" value="AhpC-TSA"/>
    <property type="match status" value="1"/>
</dbReference>
<evidence type="ECO:0000256" key="3">
    <source>
        <dbReference type="ARBA" id="ARBA00023002"/>
    </source>
</evidence>
<keyword evidence="4" id="KW-0676">Redox-active center</keyword>
<reference evidence="6" key="1">
    <citation type="submission" date="2021-12" db="EMBL/GenBank/DDBJ databases">
        <title>Prjna785345.</title>
        <authorList>
            <person name="Rujirawat T."/>
            <person name="Krajaejun T."/>
        </authorList>
    </citation>
    <scope>NUCLEOTIDE SEQUENCE</scope>
    <source>
        <strain evidence="6">Pi057C3</strain>
    </source>
</reference>
<keyword evidence="3" id="KW-0560">Oxidoreductase</keyword>
<keyword evidence="1" id="KW-0575">Peroxidase</keyword>
<dbReference type="GO" id="GO:0033554">
    <property type="term" value="P:cellular response to stress"/>
    <property type="evidence" value="ECO:0007669"/>
    <property type="project" value="TreeGrafter"/>
</dbReference>